<dbReference type="GO" id="GO:0005737">
    <property type="term" value="C:cytoplasm"/>
    <property type="evidence" value="ECO:0007669"/>
    <property type="project" value="InterPro"/>
</dbReference>
<sequence>MSSVAFTNIATLVTNDSQLGDGVLGVMHGATLVVRDGLVSQITQKVPSGVDSEIDCSGKTLLPGFVDSHSHLIFGGDRADEFSARSRGEKYTAGGITSTVKATRTATDIAISRNAQNLLDEALSSGTTTMEIKSGYGLTEKDEIRSIDIAKTFTDETTLLAAHVIPEEFKDSPDSYVDLIINAIIPRSQAKWIDVFCDQGAFNPEQSEAILRAGIENGMFPRIHANQLSSGKGVEIAIALDAASADHLSKSTNSDIELLASSNTVATLLPGAEFSTHLERNLGRRFLDSGATVAIATDCNPGSSYTTSMPFCIAAAVSLLGFTVEEAVRAATLGGAKALRRDDIGEIAVGKRADFALLNSSSYIHLAYRPGVNLVHSTYKSGRAVTTWRK</sequence>
<dbReference type="Gene3D" id="3.20.20.140">
    <property type="entry name" value="Metal-dependent hydrolases"/>
    <property type="match status" value="1"/>
</dbReference>
<keyword evidence="4" id="KW-0479">Metal-binding</keyword>
<dbReference type="Pfam" id="PF07969">
    <property type="entry name" value="Amidohydro_3"/>
    <property type="match status" value="1"/>
</dbReference>
<dbReference type="GO" id="GO:0050480">
    <property type="term" value="F:imidazolonepropionase activity"/>
    <property type="evidence" value="ECO:0007669"/>
    <property type="project" value="UniProtKB-EC"/>
</dbReference>
<dbReference type="Gene3D" id="2.30.40.10">
    <property type="entry name" value="Urease, subunit C, domain 1"/>
    <property type="match status" value="1"/>
</dbReference>
<keyword evidence="5" id="KW-0378">Hydrolase</keyword>
<dbReference type="InterPro" id="IPR032466">
    <property type="entry name" value="Metal_Hydrolase"/>
</dbReference>
<comment type="pathway">
    <text evidence="1">Amino-acid degradation.</text>
</comment>
<dbReference type="PANTHER" id="PTHR42752">
    <property type="entry name" value="IMIDAZOLONEPROPIONASE"/>
    <property type="match status" value="1"/>
</dbReference>
<dbReference type="NCBIfam" id="TIGR01224">
    <property type="entry name" value="hutI"/>
    <property type="match status" value="1"/>
</dbReference>
<evidence type="ECO:0000256" key="8">
    <source>
        <dbReference type="ARBA" id="ARBA00023004"/>
    </source>
</evidence>
<feature type="domain" description="Amidohydrolase 3" evidence="10">
    <location>
        <begin position="53"/>
        <end position="103"/>
    </location>
</feature>
<evidence type="ECO:0000259" key="10">
    <source>
        <dbReference type="Pfam" id="PF07969"/>
    </source>
</evidence>
<dbReference type="InterPro" id="IPR006680">
    <property type="entry name" value="Amidohydro-rel"/>
</dbReference>
<dbReference type="SUPFAM" id="SSF51556">
    <property type="entry name" value="Metallo-dependent hydrolases"/>
    <property type="match status" value="1"/>
</dbReference>
<dbReference type="InterPro" id="IPR011059">
    <property type="entry name" value="Metal-dep_hydrolase_composite"/>
</dbReference>
<reference evidence="11" key="1">
    <citation type="submission" date="2020-05" db="EMBL/GenBank/DDBJ databases">
        <authorList>
            <person name="Chiriac C."/>
            <person name="Salcher M."/>
            <person name="Ghai R."/>
            <person name="Kavagutti S V."/>
        </authorList>
    </citation>
    <scope>NUCLEOTIDE SEQUENCE</scope>
</reference>
<dbReference type="EC" id="3.5.2.7" evidence="2"/>
<evidence type="ECO:0000256" key="6">
    <source>
        <dbReference type="ARBA" id="ARBA00022808"/>
    </source>
</evidence>
<evidence type="ECO:0000256" key="4">
    <source>
        <dbReference type="ARBA" id="ARBA00022723"/>
    </source>
</evidence>
<evidence type="ECO:0000256" key="3">
    <source>
        <dbReference type="ARBA" id="ARBA00022490"/>
    </source>
</evidence>
<dbReference type="PANTHER" id="PTHR42752:SF1">
    <property type="entry name" value="IMIDAZOLONEPROPIONASE-RELATED"/>
    <property type="match status" value="1"/>
</dbReference>
<dbReference type="GO" id="GO:0019556">
    <property type="term" value="P:L-histidine catabolic process to glutamate and formamide"/>
    <property type="evidence" value="ECO:0007669"/>
    <property type="project" value="InterPro"/>
</dbReference>
<proteinExistence type="inferred from homology"/>
<dbReference type="HAMAP" id="MF_00372">
    <property type="entry name" value="HutI"/>
    <property type="match status" value="1"/>
</dbReference>
<keyword evidence="6" id="KW-0369">Histidine metabolism</keyword>
<dbReference type="AlphaFoldDB" id="A0A6J6ACR6"/>
<keyword evidence="3" id="KW-0963">Cytoplasm</keyword>
<feature type="domain" description="Amidohydrolase-related" evidence="9">
    <location>
        <begin position="247"/>
        <end position="383"/>
    </location>
</feature>
<dbReference type="InterPro" id="IPR005920">
    <property type="entry name" value="HutI"/>
</dbReference>
<evidence type="ECO:0000256" key="7">
    <source>
        <dbReference type="ARBA" id="ARBA00022833"/>
    </source>
</evidence>
<dbReference type="SUPFAM" id="SSF51338">
    <property type="entry name" value="Composite domain of metallo-dependent hydrolases"/>
    <property type="match status" value="1"/>
</dbReference>
<accession>A0A6J6ACR6</accession>
<keyword evidence="8" id="KW-0408">Iron</keyword>
<evidence type="ECO:0000259" key="9">
    <source>
        <dbReference type="Pfam" id="PF01979"/>
    </source>
</evidence>
<keyword evidence="7" id="KW-0862">Zinc</keyword>
<protein>
    <recommendedName>
        <fullName evidence="2">imidazolonepropionase</fullName>
        <ecNumber evidence="2">3.5.2.7</ecNumber>
    </recommendedName>
</protein>
<evidence type="ECO:0000256" key="1">
    <source>
        <dbReference type="ARBA" id="ARBA00005023"/>
    </source>
</evidence>
<name>A0A6J6ACR6_9ZZZZ</name>
<dbReference type="Pfam" id="PF01979">
    <property type="entry name" value="Amidohydro_1"/>
    <property type="match status" value="1"/>
</dbReference>
<dbReference type="InterPro" id="IPR013108">
    <property type="entry name" value="Amidohydro_3"/>
</dbReference>
<gene>
    <name evidence="11" type="ORF">UFOPK4180_00161</name>
</gene>
<dbReference type="EMBL" id="CAESPC010000012">
    <property type="protein sequence ID" value="CAB4366573.1"/>
    <property type="molecule type" value="Genomic_DNA"/>
</dbReference>
<evidence type="ECO:0000313" key="11">
    <source>
        <dbReference type="EMBL" id="CAB4366573.1"/>
    </source>
</evidence>
<organism evidence="11">
    <name type="scientific">freshwater metagenome</name>
    <dbReference type="NCBI Taxonomy" id="449393"/>
    <lineage>
        <taxon>unclassified sequences</taxon>
        <taxon>metagenomes</taxon>
        <taxon>ecological metagenomes</taxon>
    </lineage>
</organism>
<evidence type="ECO:0000256" key="5">
    <source>
        <dbReference type="ARBA" id="ARBA00022801"/>
    </source>
</evidence>
<evidence type="ECO:0000256" key="2">
    <source>
        <dbReference type="ARBA" id="ARBA00012864"/>
    </source>
</evidence>
<dbReference type="GO" id="GO:0046872">
    <property type="term" value="F:metal ion binding"/>
    <property type="evidence" value="ECO:0007669"/>
    <property type="project" value="UniProtKB-KW"/>
</dbReference>